<feature type="domain" description="N-acetyltransferase" evidence="2">
    <location>
        <begin position="8"/>
        <end position="178"/>
    </location>
</feature>
<dbReference type="RefSeq" id="WP_058949942.1">
    <property type="nucleotide sequence ID" value="NZ_BBXV01000017.1"/>
</dbReference>
<dbReference type="InterPro" id="IPR016181">
    <property type="entry name" value="Acyl_CoA_acyltransferase"/>
</dbReference>
<evidence type="ECO:0000259" key="2">
    <source>
        <dbReference type="PROSITE" id="PS51186"/>
    </source>
</evidence>
<name>A0A0U9H4U7_9BACI</name>
<reference evidence="4" key="1">
    <citation type="submission" date="2015-07" db="EMBL/GenBank/DDBJ databases">
        <title>Draft Genome Sequence of Oceanobacillus picturae Heshi-B3 that Was Isolated from Fermented Rice Bran with Aging Salted Mackerel, Which Was Named Heshiko as Traditional Fermented Seafood in Japan.</title>
        <authorList>
            <person name="Akuzawa S."/>
            <person name="Nakagawa J."/>
            <person name="Kanekatsu T."/>
            <person name="Kanesaki Y."/>
            <person name="Suzuki T."/>
        </authorList>
    </citation>
    <scope>NUCLEOTIDE SEQUENCE [LARGE SCALE GENOMIC DNA]</scope>
    <source>
        <strain evidence="4">Heshi-B3</strain>
    </source>
</reference>
<dbReference type="GO" id="GO:0016410">
    <property type="term" value="F:N-acyltransferase activity"/>
    <property type="evidence" value="ECO:0007669"/>
    <property type="project" value="TreeGrafter"/>
</dbReference>
<dbReference type="EMBL" id="BBXV01000017">
    <property type="protein sequence ID" value="GAQ17646.1"/>
    <property type="molecule type" value="Genomic_DNA"/>
</dbReference>
<dbReference type="Pfam" id="PF13523">
    <property type="entry name" value="Acetyltransf_8"/>
    <property type="match status" value="1"/>
</dbReference>
<evidence type="ECO:0000256" key="1">
    <source>
        <dbReference type="ARBA" id="ARBA00023251"/>
    </source>
</evidence>
<proteinExistence type="predicted"/>
<gene>
    <name evidence="3" type="ORF">OPHB3_1571</name>
</gene>
<dbReference type="GO" id="GO:0046677">
    <property type="term" value="P:response to antibiotic"/>
    <property type="evidence" value="ECO:0007669"/>
    <property type="project" value="UniProtKB-KW"/>
</dbReference>
<dbReference type="PANTHER" id="PTHR31438:SF1">
    <property type="entry name" value="LYSINE N-ACYLTRANSFERASE C17G9.06C-RELATED"/>
    <property type="match status" value="1"/>
</dbReference>
<dbReference type="SUPFAM" id="SSF55729">
    <property type="entry name" value="Acyl-CoA N-acyltransferases (Nat)"/>
    <property type="match status" value="1"/>
</dbReference>
<organism evidence="3 4">
    <name type="scientific">Oceanobacillus picturae</name>
    <dbReference type="NCBI Taxonomy" id="171693"/>
    <lineage>
        <taxon>Bacteria</taxon>
        <taxon>Bacillati</taxon>
        <taxon>Bacillota</taxon>
        <taxon>Bacilli</taxon>
        <taxon>Bacillales</taxon>
        <taxon>Bacillaceae</taxon>
        <taxon>Oceanobacillus</taxon>
    </lineage>
</organism>
<keyword evidence="1" id="KW-0046">Antibiotic resistance</keyword>
<sequence>MVYKADKLLVRTIERKDELKLVKWLSNPEVLAFYEGRDKLYDLRMVREDFYQNEPEVSKCIVIYEGVAIGYIQFYEITERTSNLSGYGENEVTYGMDQFIGEPNYWGKGIGTMLVQSILDYLQQEKQVNVVVLDPHVTNYRAIRCYEKCGFKKIKQLSAHEYHEGEYRDCWLMEYRTRSRRENS</sequence>
<dbReference type="Gene3D" id="3.40.630.30">
    <property type="match status" value="1"/>
</dbReference>
<dbReference type="OrthoDB" id="9795206at2"/>
<evidence type="ECO:0000313" key="4">
    <source>
        <dbReference type="Proteomes" id="UP000052946"/>
    </source>
</evidence>
<reference evidence="3 4" key="2">
    <citation type="journal article" date="2016" name="Genome Announc.">
        <title>Draft Genome Sequence of Oceanobacillus picturae Heshi-B3, Isolated from Fermented Rice Bran in a Traditional Japanese Seafood Dish.</title>
        <authorList>
            <person name="Akuzawa S."/>
            <person name="Nagaoka J."/>
            <person name="Kanekatsu M."/>
            <person name="Kanesaki Y."/>
            <person name="Suzuki T."/>
        </authorList>
    </citation>
    <scope>NUCLEOTIDE SEQUENCE [LARGE SCALE GENOMIC DNA]</scope>
    <source>
        <strain evidence="3 4">Heshi-B3</strain>
    </source>
</reference>
<evidence type="ECO:0000313" key="3">
    <source>
        <dbReference type="EMBL" id="GAQ17646.1"/>
    </source>
</evidence>
<comment type="caution">
    <text evidence="3">The sequence shown here is derived from an EMBL/GenBank/DDBJ whole genome shotgun (WGS) entry which is preliminary data.</text>
</comment>
<accession>A0A0U9H4U7</accession>
<dbReference type="AlphaFoldDB" id="A0A0U9H4U7"/>
<dbReference type="InterPro" id="IPR000182">
    <property type="entry name" value="GNAT_dom"/>
</dbReference>
<protein>
    <submittedName>
        <fullName evidence="3">Bifunctional AAC/APH</fullName>
    </submittedName>
</protein>
<dbReference type="PANTHER" id="PTHR31438">
    <property type="entry name" value="LYSINE N-ACYLTRANSFERASE C17G9.06C-RELATED"/>
    <property type="match status" value="1"/>
</dbReference>
<dbReference type="CDD" id="cd04301">
    <property type="entry name" value="NAT_SF"/>
    <property type="match status" value="1"/>
</dbReference>
<dbReference type="PROSITE" id="PS51186">
    <property type="entry name" value="GNAT"/>
    <property type="match status" value="1"/>
</dbReference>
<dbReference type="Proteomes" id="UP000052946">
    <property type="component" value="Unassembled WGS sequence"/>
</dbReference>